<dbReference type="Proteomes" id="UP000527616">
    <property type="component" value="Unassembled WGS sequence"/>
</dbReference>
<dbReference type="InterPro" id="IPR036188">
    <property type="entry name" value="FAD/NAD-bd_sf"/>
</dbReference>
<feature type="domain" description="FAD-binding" evidence="3">
    <location>
        <begin position="239"/>
        <end position="303"/>
    </location>
</feature>
<evidence type="ECO:0000256" key="1">
    <source>
        <dbReference type="ARBA" id="ARBA00023002"/>
    </source>
</evidence>
<dbReference type="InterPro" id="IPR050493">
    <property type="entry name" value="FAD-dep_Monooxygenase_BioMet"/>
</dbReference>
<protein>
    <submittedName>
        <fullName evidence="4">2-polyprenyl-6-methoxyphenol hydroxylase-like FAD-dependent oxidoreductase</fullName>
    </submittedName>
</protein>
<keyword evidence="5" id="KW-1185">Reference proteome</keyword>
<comment type="caution">
    <text evidence="4">The sequence shown here is derived from an EMBL/GenBank/DDBJ whole genome shotgun (WGS) entry which is preliminary data.</text>
</comment>
<feature type="domain" description="FAD-binding" evidence="3">
    <location>
        <begin position="4"/>
        <end position="72"/>
    </location>
</feature>
<dbReference type="Pfam" id="PF01494">
    <property type="entry name" value="FAD_binding_3"/>
    <property type="match status" value="2"/>
</dbReference>
<dbReference type="GO" id="GO:0071949">
    <property type="term" value="F:FAD binding"/>
    <property type="evidence" value="ECO:0007669"/>
    <property type="project" value="InterPro"/>
</dbReference>
<dbReference type="PRINTS" id="PR00420">
    <property type="entry name" value="RNGMNOXGNASE"/>
</dbReference>
<keyword evidence="2" id="KW-0503">Monooxygenase</keyword>
<name>A0A7Z0D8Z9_9ACTN</name>
<gene>
    <name evidence="4" type="ORF">GGQ54_001713</name>
</gene>
<organism evidence="4 5">
    <name type="scientific">Naumannella cuiyingiana</name>
    <dbReference type="NCBI Taxonomy" id="1347891"/>
    <lineage>
        <taxon>Bacteria</taxon>
        <taxon>Bacillati</taxon>
        <taxon>Actinomycetota</taxon>
        <taxon>Actinomycetes</taxon>
        <taxon>Propionibacteriales</taxon>
        <taxon>Propionibacteriaceae</taxon>
        <taxon>Naumannella</taxon>
    </lineage>
</organism>
<dbReference type="PANTHER" id="PTHR13789">
    <property type="entry name" value="MONOOXYGENASE"/>
    <property type="match status" value="1"/>
</dbReference>
<dbReference type="AlphaFoldDB" id="A0A7Z0D8Z9"/>
<evidence type="ECO:0000259" key="3">
    <source>
        <dbReference type="Pfam" id="PF01494"/>
    </source>
</evidence>
<keyword evidence="1" id="KW-0560">Oxidoreductase</keyword>
<proteinExistence type="predicted"/>
<evidence type="ECO:0000256" key="2">
    <source>
        <dbReference type="ARBA" id="ARBA00023033"/>
    </source>
</evidence>
<dbReference type="RefSeq" id="WP_179445018.1">
    <property type="nucleotide sequence ID" value="NZ_JACBZS010000001.1"/>
</dbReference>
<dbReference type="Gene3D" id="3.50.50.60">
    <property type="entry name" value="FAD/NAD(P)-binding domain"/>
    <property type="match status" value="1"/>
</dbReference>
<reference evidence="4 5" key="1">
    <citation type="submission" date="2020-07" db="EMBL/GenBank/DDBJ databases">
        <title>Sequencing the genomes of 1000 actinobacteria strains.</title>
        <authorList>
            <person name="Klenk H.-P."/>
        </authorList>
    </citation>
    <scope>NUCLEOTIDE SEQUENCE [LARGE SCALE GENOMIC DNA]</scope>
    <source>
        <strain evidence="4 5">DSM 103164</strain>
    </source>
</reference>
<dbReference type="PANTHER" id="PTHR13789:SF309">
    <property type="entry name" value="PUTATIVE (AFU_ORTHOLOGUE AFUA_6G14510)-RELATED"/>
    <property type="match status" value="1"/>
</dbReference>
<dbReference type="EMBL" id="JACBZS010000001">
    <property type="protein sequence ID" value="NYI71153.1"/>
    <property type="molecule type" value="Genomic_DNA"/>
</dbReference>
<dbReference type="GO" id="GO:0004497">
    <property type="term" value="F:monooxygenase activity"/>
    <property type="evidence" value="ECO:0007669"/>
    <property type="project" value="UniProtKB-KW"/>
</dbReference>
<evidence type="ECO:0000313" key="4">
    <source>
        <dbReference type="EMBL" id="NYI71153.1"/>
    </source>
</evidence>
<dbReference type="SUPFAM" id="SSF51905">
    <property type="entry name" value="FAD/NAD(P)-binding domain"/>
    <property type="match status" value="1"/>
</dbReference>
<evidence type="ECO:0000313" key="5">
    <source>
        <dbReference type="Proteomes" id="UP000527616"/>
    </source>
</evidence>
<sequence length="332" mass="34578">MRTAAIIGGGIGGLVLAGLLRRAGGWDVTVHERASALPASGTTLGIWPDAMAVLDRLGIGERLRAAATLQSRGRLCRPDGSTIARVDREPGAWLINRPELLAAVADASGKINFGSPIDDPGSAAGADLVVGADGVHSPTRAALTDAGVRRPGITIWRGVARTPCTELIETWAPGALFGMTPRPGGSTNWYATIATPPADAPAELPRLFRDWHPPVRAVIDAIADDTVLRHEALLAPPLRRYASGRIALIGDAAHAMAPNLGRGACETILDAGALADHLAGLPVPEALAAYDRDRRRAATGVQRASSVMARLAMARRALPARDLLARAAVRVG</sequence>
<dbReference type="InterPro" id="IPR002938">
    <property type="entry name" value="FAD-bd"/>
</dbReference>
<accession>A0A7Z0D8Z9</accession>